<keyword evidence="6" id="KW-1185">Reference proteome</keyword>
<evidence type="ECO:0000313" key="5">
    <source>
        <dbReference type="EMBL" id="MDO3681827.1"/>
    </source>
</evidence>
<dbReference type="PANTHER" id="PTHR30231">
    <property type="entry name" value="DNA POLYMERASE III SUBUNIT EPSILON"/>
    <property type="match status" value="1"/>
</dbReference>
<accession>A0ABT8VLH7</accession>
<dbReference type="Gene3D" id="3.30.420.10">
    <property type="entry name" value="Ribonuclease H-like superfamily/Ribonuclease H"/>
    <property type="match status" value="1"/>
</dbReference>
<reference evidence="5" key="1">
    <citation type="submission" date="2023-07" db="EMBL/GenBank/DDBJ databases">
        <authorList>
            <person name="Aktuganov G."/>
            <person name="Boyko T."/>
            <person name="Delegan Y."/>
            <person name="Galimzianova N."/>
            <person name="Gilvanova E."/>
            <person name="Korobov V."/>
            <person name="Kuzmina L."/>
            <person name="Melentiev A."/>
            <person name="Milman P."/>
            <person name="Ryabova A."/>
            <person name="Stupak E."/>
            <person name="Yasakov T."/>
            <person name="Zharikova N."/>
            <person name="Zhurenko E."/>
        </authorList>
    </citation>
    <scope>NUCLEOTIDE SEQUENCE</scope>
    <source>
        <strain evidence="5">IB-739</strain>
        <plasmid evidence="5">pLPM_part_1</plasmid>
    </source>
</reference>
<keyword evidence="2" id="KW-0378">Hydrolase</keyword>
<protein>
    <submittedName>
        <fullName evidence="5">3'-5' exonuclease</fullName>
    </submittedName>
</protein>
<dbReference type="GO" id="GO:0004527">
    <property type="term" value="F:exonuclease activity"/>
    <property type="evidence" value="ECO:0007669"/>
    <property type="project" value="UniProtKB-KW"/>
</dbReference>
<dbReference type="SUPFAM" id="SSF53098">
    <property type="entry name" value="Ribonuclease H-like"/>
    <property type="match status" value="1"/>
</dbReference>
<dbReference type="Pfam" id="PF00929">
    <property type="entry name" value="RNase_T"/>
    <property type="match status" value="1"/>
</dbReference>
<feature type="domain" description="Exonuclease" evidence="4">
    <location>
        <begin position="125"/>
        <end position="297"/>
    </location>
</feature>
<evidence type="ECO:0000256" key="2">
    <source>
        <dbReference type="ARBA" id="ARBA00022801"/>
    </source>
</evidence>
<gene>
    <name evidence="5" type="ORF">Q3C12_33050</name>
</gene>
<dbReference type="InterPro" id="IPR013520">
    <property type="entry name" value="Ribonucl_H"/>
</dbReference>
<geneLocation type="plasmid" evidence="5">
    <name>pLPM_part_1</name>
</geneLocation>
<name>A0ABT8VLH7_9BACL</name>
<keyword evidence="1" id="KW-0540">Nuclease</keyword>
<dbReference type="InterPro" id="IPR012337">
    <property type="entry name" value="RNaseH-like_sf"/>
</dbReference>
<organism evidence="5 6">
    <name type="scientific">Paenibacillus ehimensis</name>
    <dbReference type="NCBI Taxonomy" id="79264"/>
    <lineage>
        <taxon>Bacteria</taxon>
        <taxon>Bacillati</taxon>
        <taxon>Bacillota</taxon>
        <taxon>Bacilli</taxon>
        <taxon>Bacillales</taxon>
        <taxon>Paenibacillaceae</taxon>
        <taxon>Paenibacillus</taxon>
    </lineage>
</organism>
<sequence>MERIRGGWVNVPEHLKCKTDLKEMGLKPTGEAKAEVWNSHIWVKLYDINETAPRKPATEKQLAAIEKARAAQLAARTCSRCGEIIPKKESLFQGMCNYCRESLFIKETSENALELFRSWVHDKSKYLILDTETTGLDYDSEIVDIAVIDLDENILLESLVKPVCPIPEVATIIHGITNKMVENAPSWPEIWPQIKQILSAGKIILIYNDSFDIGMIRSNCERHNLPFTAFESICVMQTYAEYVGNYSRYRRDFTWISLADAAYEEDIRLIGIGSHRAKSDCIACSRLIHRIVAERGVEVESVKNTS</sequence>
<dbReference type="EMBL" id="JAUMKJ010000080">
    <property type="protein sequence ID" value="MDO3681827.1"/>
    <property type="molecule type" value="Genomic_DNA"/>
</dbReference>
<comment type="caution">
    <text evidence="5">The sequence shown here is derived from an EMBL/GenBank/DDBJ whole genome shotgun (WGS) entry which is preliminary data.</text>
</comment>
<evidence type="ECO:0000256" key="3">
    <source>
        <dbReference type="ARBA" id="ARBA00022839"/>
    </source>
</evidence>
<dbReference type="SMART" id="SM00479">
    <property type="entry name" value="EXOIII"/>
    <property type="match status" value="1"/>
</dbReference>
<dbReference type="CDD" id="cd06127">
    <property type="entry name" value="DEDDh"/>
    <property type="match status" value="1"/>
</dbReference>
<dbReference type="Proteomes" id="UP001168883">
    <property type="component" value="Unassembled WGS sequence"/>
</dbReference>
<keyword evidence="3 5" id="KW-0269">Exonuclease</keyword>
<dbReference type="RefSeq" id="WP_302881388.1">
    <property type="nucleotide sequence ID" value="NZ_JAUMKJ010000080.1"/>
</dbReference>
<proteinExistence type="predicted"/>
<keyword evidence="5" id="KW-0614">Plasmid</keyword>
<evidence type="ECO:0000313" key="6">
    <source>
        <dbReference type="Proteomes" id="UP001168883"/>
    </source>
</evidence>
<dbReference type="PANTHER" id="PTHR30231:SF4">
    <property type="entry name" value="PROTEIN NEN2"/>
    <property type="match status" value="1"/>
</dbReference>
<evidence type="ECO:0000259" key="4">
    <source>
        <dbReference type="SMART" id="SM00479"/>
    </source>
</evidence>
<evidence type="ECO:0000256" key="1">
    <source>
        <dbReference type="ARBA" id="ARBA00022722"/>
    </source>
</evidence>
<dbReference type="InterPro" id="IPR036397">
    <property type="entry name" value="RNaseH_sf"/>
</dbReference>